<proteinExistence type="predicted"/>
<dbReference type="AlphaFoldDB" id="A0A7R8CJL3"/>
<gene>
    <name evidence="1" type="ORF">LSAA_5097</name>
</gene>
<name>A0A7R8CJL3_LEPSM</name>
<evidence type="ECO:0000313" key="1">
    <source>
        <dbReference type="EMBL" id="CAF2842844.1"/>
    </source>
</evidence>
<dbReference type="Proteomes" id="UP000675881">
    <property type="component" value="Chromosome 14"/>
</dbReference>
<dbReference type="PANTHER" id="PTHR46954:SF1">
    <property type="entry name" value="C2H2-TYPE DOMAIN-CONTAINING PROTEIN"/>
    <property type="match status" value="1"/>
</dbReference>
<keyword evidence="2" id="KW-1185">Reference proteome</keyword>
<organism evidence="1 2">
    <name type="scientific">Lepeophtheirus salmonis</name>
    <name type="common">Salmon louse</name>
    <name type="synonym">Caligus salmonis</name>
    <dbReference type="NCBI Taxonomy" id="72036"/>
    <lineage>
        <taxon>Eukaryota</taxon>
        <taxon>Metazoa</taxon>
        <taxon>Ecdysozoa</taxon>
        <taxon>Arthropoda</taxon>
        <taxon>Crustacea</taxon>
        <taxon>Multicrustacea</taxon>
        <taxon>Hexanauplia</taxon>
        <taxon>Copepoda</taxon>
        <taxon>Siphonostomatoida</taxon>
        <taxon>Caligidae</taxon>
        <taxon>Lepeophtheirus</taxon>
    </lineage>
</organism>
<accession>A0A7R8CJL3</accession>
<sequence length="220" mass="25462">MYEFQIQSACIKAKKMNFWSQFRANSSLLSRPSVQEDKNIELKSVQRCYEGMDINPNCTTKKFRIIHVQRKKIKELYCENEKKKKKLKRLQSHAPWQRNRRINVKDDIKNLCESSSEAAVTLKSINRGIQVCSSSSADEKRRAEIIRSLQTLDDLNKELQSMGFPLSRRSTYKIILSQRANTTNTKHGVDSIVDDMESLEDATCIYKTSGDEISLTKVQF</sequence>
<dbReference type="EMBL" id="HG994593">
    <property type="protein sequence ID" value="CAF2842844.1"/>
    <property type="molecule type" value="Genomic_DNA"/>
</dbReference>
<evidence type="ECO:0000313" key="2">
    <source>
        <dbReference type="Proteomes" id="UP000675881"/>
    </source>
</evidence>
<reference evidence="1" key="1">
    <citation type="submission" date="2021-02" db="EMBL/GenBank/DDBJ databases">
        <authorList>
            <person name="Bekaert M."/>
        </authorList>
    </citation>
    <scope>NUCLEOTIDE SEQUENCE</scope>
    <source>
        <strain evidence="1">IoA-00</strain>
    </source>
</reference>
<protein>
    <submittedName>
        <fullName evidence="1">(salmon louse) hypothetical protein</fullName>
    </submittedName>
</protein>
<dbReference type="PANTHER" id="PTHR46954">
    <property type="entry name" value="C2H2-TYPE DOMAIN-CONTAINING PROTEIN"/>
    <property type="match status" value="1"/>
</dbReference>